<accession>A0A0A9DU18</accession>
<proteinExistence type="predicted"/>
<reference evidence="2" key="1">
    <citation type="submission" date="2014-09" db="EMBL/GenBank/DDBJ databases">
        <authorList>
            <person name="Magalhaes I.L.F."/>
            <person name="Oliveira U."/>
            <person name="Santos F.R."/>
            <person name="Vidigal T.H.D.A."/>
            <person name="Brescovit A.D."/>
            <person name="Santos A.J."/>
        </authorList>
    </citation>
    <scope>NUCLEOTIDE SEQUENCE</scope>
    <source>
        <tissue evidence="2">Shoot tissue taken approximately 20 cm above the soil surface</tissue>
    </source>
</reference>
<feature type="region of interest" description="Disordered" evidence="1">
    <location>
        <begin position="1"/>
        <end position="41"/>
    </location>
</feature>
<organism evidence="2">
    <name type="scientific">Arundo donax</name>
    <name type="common">Giant reed</name>
    <name type="synonym">Donax arundinaceus</name>
    <dbReference type="NCBI Taxonomy" id="35708"/>
    <lineage>
        <taxon>Eukaryota</taxon>
        <taxon>Viridiplantae</taxon>
        <taxon>Streptophyta</taxon>
        <taxon>Embryophyta</taxon>
        <taxon>Tracheophyta</taxon>
        <taxon>Spermatophyta</taxon>
        <taxon>Magnoliopsida</taxon>
        <taxon>Liliopsida</taxon>
        <taxon>Poales</taxon>
        <taxon>Poaceae</taxon>
        <taxon>PACMAD clade</taxon>
        <taxon>Arundinoideae</taxon>
        <taxon>Arundineae</taxon>
        <taxon>Arundo</taxon>
    </lineage>
</organism>
<name>A0A0A9DU18_ARUDO</name>
<dbReference type="AlphaFoldDB" id="A0A0A9DU18"/>
<protein>
    <submittedName>
        <fullName evidence="2">Uncharacterized protein</fullName>
    </submittedName>
</protein>
<feature type="compositionally biased region" description="Basic residues" evidence="1">
    <location>
        <begin position="27"/>
        <end position="40"/>
    </location>
</feature>
<reference evidence="2" key="2">
    <citation type="journal article" date="2015" name="Data Brief">
        <title>Shoot transcriptome of the giant reed, Arundo donax.</title>
        <authorList>
            <person name="Barrero R.A."/>
            <person name="Guerrero F.D."/>
            <person name="Moolhuijzen P."/>
            <person name="Goolsby J.A."/>
            <person name="Tidwell J."/>
            <person name="Bellgard S.E."/>
            <person name="Bellgard M.I."/>
        </authorList>
    </citation>
    <scope>NUCLEOTIDE SEQUENCE</scope>
    <source>
        <tissue evidence="2">Shoot tissue taken approximately 20 cm above the soil surface</tissue>
    </source>
</reference>
<sequence length="71" mass="8292">MTYKIVGRKQIKGKGRKSEMIRSAYRSQKHQQSRGNRGSKNKAELIIAYRKRSASHHVMLFISTCLDERLK</sequence>
<evidence type="ECO:0000256" key="1">
    <source>
        <dbReference type="SAM" id="MobiDB-lite"/>
    </source>
</evidence>
<evidence type="ECO:0000313" key="2">
    <source>
        <dbReference type="EMBL" id="JAD89125.1"/>
    </source>
</evidence>
<dbReference type="EMBL" id="GBRH01208770">
    <property type="protein sequence ID" value="JAD89125.1"/>
    <property type="molecule type" value="Transcribed_RNA"/>
</dbReference>
<feature type="compositionally biased region" description="Basic residues" evidence="1">
    <location>
        <begin position="1"/>
        <end position="15"/>
    </location>
</feature>